<reference evidence="3 4" key="1">
    <citation type="submission" date="2019-11" db="EMBL/GenBank/DDBJ databases">
        <title>Whole genome sequence of Oryza granulata.</title>
        <authorList>
            <person name="Li W."/>
        </authorList>
    </citation>
    <scope>NUCLEOTIDE SEQUENCE [LARGE SCALE GENOMIC DNA]</scope>
    <source>
        <strain evidence="4">cv. Menghai</strain>
        <tissue evidence="3">Leaf</tissue>
    </source>
</reference>
<keyword evidence="2" id="KW-0732">Signal</keyword>
<feature type="compositionally biased region" description="Basic and acidic residues" evidence="1">
    <location>
        <begin position="257"/>
        <end position="266"/>
    </location>
</feature>
<feature type="region of interest" description="Disordered" evidence="1">
    <location>
        <begin position="247"/>
        <end position="266"/>
    </location>
</feature>
<sequence>MKSGWDVVNLCLVVFAILCGLLGRGSDGESSGAAAAPAAAAAKGGKSSHQVMPPSSAASAAEAVGEEPSVAEVWASLNTSVTATYANNHYGHTGIRRLKSSSSYPELRLDSDGVWGHASPEAAWRTVPEVKTIPVDTYEVRRKSLPKEERRRRRSIERLPSMAEIVEEERPQPQPQQPVETETRVVETVMPPPLTRSRRWNSEMLDAVLEQETRVEETVMPTPLARSRTWNPEMLEAVLEQEMRVEATPPPPLQRRRSVESLPRTEELEAEIRWRRQGPRLRHCYVLPEEAQEH</sequence>
<dbReference type="Proteomes" id="UP000479710">
    <property type="component" value="Unassembled WGS sequence"/>
</dbReference>
<evidence type="ECO:0000256" key="1">
    <source>
        <dbReference type="SAM" id="MobiDB-lite"/>
    </source>
</evidence>
<feature type="chain" id="PRO_5026120663" evidence="2">
    <location>
        <begin position="29"/>
        <end position="294"/>
    </location>
</feature>
<protein>
    <submittedName>
        <fullName evidence="3">Uncharacterized protein</fullName>
    </submittedName>
</protein>
<evidence type="ECO:0000313" key="3">
    <source>
        <dbReference type="EMBL" id="KAF0916331.1"/>
    </source>
</evidence>
<name>A0A6G1DVA4_9ORYZ</name>
<feature type="signal peptide" evidence="2">
    <location>
        <begin position="1"/>
        <end position="28"/>
    </location>
</feature>
<proteinExistence type="predicted"/>
<dbReference type="EMBL" id="SPHZ02000005">
    <property type="protein sequence ID" value="KAF0916331.1"/>
    <property type="molecule type" value="Genomic_DNA"/>
</dbReference>
<feature type="region of interest" description="Disordered" evidence="1">
    <location>
        <begin position="145"/>
        <end position="183"/>
    </location>
</feature>
<keyword evidence="4" id="KW-1185">Reference proteome</keyword>
<dbReference type="AlphaFoldDB" id="A0A6G1DVA4"/>
<evidence type="ECO:0000256" key="2">
    <source>
        <dbReference type="SAM" id="SignalP"/>
    </source>
</evidence>
<gene>
    <name evidence="3" type="ORF">E2562_005930</name>
</gene>
<dbReference type="OrthoDB" id="787201at2759"/>
<evidence type="ECO:0000313" key="4">
    <source>
        <dbReference type="Proteomes" id="UP000479710"/>
    </source>
</evidence>
<organism evidence="3 4">
    <name type="scientific">Oryza meyeriana var. granulata</name>
    <dbReference type="NCBI Taxonomy" id="110450"/>
    <lineage>
        <taxon>Eukaryota</taxon>
        <taxon>Viridiplantae</taxon>
        <taxon>Streptophyta</taxon>
        <taxon>Embryophyta</taxon>
        <taxon>Tracheophyta</taxon>
        <taxon>Spermatophyta</taxon>
        <taxon>Magnoliopsida</taxon>
        <taxon>Liliopsida</taxon>
        <taxon>Poales</taxon>
        <taxon>Poaceae</taxon>
        <taxon>BOP clade</taxon>
        <taxon>Oryzoideae</taxon>
        <taxon>Oryzeae</taxon>
        <taxon>Oryzinae</taxon>
        <taxon>Oryza</taxon>
        <taxon>Oryza meyeriana</taxon>
    </lineage>
</organism>
<accession>A0A6G1DVA4</accession>
<comment type="caution">
    <text evidence="3">The sequence shown here is derived from an EMBL/GenBank/DDBJ whole genome shotgun (WGS) entry which is preliminary data.</text>
</comment>